<keyword evidence="7" id="KW-0030">Aminoacyl-tRNA synthetase</keyword>
<feature type="domain" description="Methionyl/Valyl/Leucyl/Isoleucyl-tRNA synthetase anticodon-binding" evidence="10">
    <location>
        <begin position="663"/>
        <end position="797"/>
    </location>
</feature>
<dbReference type="Gene3D" id="3.40.50.620">
    <property type="entry name" value="HUPs"/>
    <property type="match status" value="2"/>
</dbReference>
<dbReference type="InterPro" id="IPR013155">
    <property type="entry name" value="M/V/L/I-tRNA-synth_anticd-bd"/>
</dbReference>
<dbReference type="Gene3D" id="3.90.740.10">
    <property type="entry name" value="Valyl/Leucyl/Isoleucyl-tRNA synthetase, editing domain"/>
    <property type="match status" value="1"/>
</dbReference>
<name>B6VBK8_CAEBE</name>
<dbReference type="GO" id="GO:0004822">
    <property type="term" value="F:isoleucine-tRNA ligase activity"/>
    <property type="evidence" value="ECO:0007669"/>
    <property type="project" value="UniProtKB-EC"/>
</dbReference>
<dbReference type="GO" id="GO:0006428">
    <property type="term" value="P:isoleucyl-tRNA aminoacylation"/>
    <property type="evidence" value="ECO:0007669"/>
    <property type="project" value="InterPro"/>
</dbReference>
<dbReference type="PANTHER" id="PTHR42765">
    <property type="entry name" value="SOLEUCYL-TRNA SYNTHETASE"/>
    <property type="match status" value="1"/>
</dbReference>
<dbReference type="EC" id="6.1.1.5" evidence="2"/>
<dbReference type="InterPro" id="IPR033708">
    <property type="entry name" value="Anticodon_Ile_BEm"/>
</dbReference>
<dbReference type="InterPro" id="IPR009008">
    <property type="entry name" value="Val/Leu/Ile-tRNA-synth_edit"/>
</dbReference>
<evidence type="ECO:0000256" key="7">
    <source>
        <dbReference type="ARBA" id="ARBA00023146"/>
    </source>
</evidence>
<proteinExistence type="inferred from homology"/>
<dbReference type="PANTHER" id="PTHR42765:SF1">
    <property type="entry name" value="ISOLEUCINE--TRNA LIGASE, MITOCHONDRIAL"/>
    <property type="match status" value="1"/>
</dbReference>
<dbReference type="NCBIfam" id="TIGR00392">
    <property type="entry name" value="ileS"/>
    <property type="match status" value="1"/>
</dbReference>
<evidence type="ECO:0000256" key="5">
    <source>
        <dbReference type="ARBA" id="ARBA00022840"/>
    </source>
</evidence>
<dbReference type="InterPro" id="IPR002300">
    <property type="entry name" value="aa-tRNA-synth_Ia"/>
</dbReference>
<organism evidence="11">
    <name type="scientific">Caenorhabditis brenneri</name>
    <name type="common">Nematode worm</name>
    <dbReference type="NCBI Taxonomy" id="135651"/>
    <lineage>
        <taxon>Eukaryota</taxon>
        <taxon>Metazoa</taxon>
        <taxon>Ecdysozoa</taxon>
        <taxon>Nematoda</taxon>
        <taxon>Chromadorea</taxon>
        <taxon>Rhabditida</taxon>
        <taxon>Rhabditina</taxon>
        <taxon>Rhabditomorpha</taxon>
        <taxon>Rhabditoidea</taxon>
        <taxon>Rhabditidae</taxon>
        <taxon>Peloderinae</taxon>
        <taxon>Caenorhabditis</taxon>
    </lineage>
</organism>
<dbReference type="SUPFAM" id="SSF52374">
    <property type="entry name" value="Nucleotidylyl transferase"/>
    <property type="match status" value="1"/>
</dbReference>
<dbReference type="InterPro" id="IPR014729">
    <property type="entry name" value="Rossmann-like_a/b/a_fold"/>
</dbReference>
<evidence type="ECO:0000256" key="6">
    <source>
        <dbReference type="ARBA" id="ARBA00022917"/>
    </source>
</evidence>
<accession>B6VBK8</accession>
<keyword evidence="3" id="KW-0436">Ligase</keyword>
<evidence type="ECO:0000313" key="11">
    <source>
        <dbReference type="EMBL" id="ACI49101.1"/>
    </source>
</evidence>
<dbReference type="Gene3D" id="1.10.730.20">
    <property type="match status" value="1"/>
</dbReference>
<sequence>MSARKNAPLFELLDGPPYANGEAHTGHAINKILKDFVVKSRIGVRFRPGWDCHGLPIELKIGKKQGDSAPRTPIEVRAAAAIVANEAIKKQMNAFRRWGVTADWTNPYVTKSPNYVAAQLDAFSQLVEKGLVYRSFKPVYWSPSSNTALAESELEYNENHQSTSVYFRFKLINFSSSDISWISSSPSKPNQYFALTWTTTPWTLPLNNAVCVSSAIKYSVIQFEKDVKNPTSDFYIIASSLVKDFEKLSDQRCLVVGHVDAQNLIGKRYRSCWHNELALPIYEGSHVTDTIGTGLVHTSFAHGFQDFDVAVSKKESVKSFVDARGCYTRHLGHDLDGKHVLGDGQKEALRLLNHDVVHEAKHIHSYPYDWRTKKPVIIRSSEQWFIAVDEIGKCASTMLDEITVSAGDSDLRGSLKKLVTTRKNWCISRQRVWGTPIPALVDENGGAYTSRKLIEWIADLTRKSGSTDVWWKLDVNEILENEDVRQTMNIPNEVIPNLTKNIDIMDVWLDSGLAWYAAKENDSERKHVTDVVLEGVDQFRGWFQSLLLTSVAVQNKLPYKKIIVHGFCIDEKNNKMSKSVGNVVDPVLLTDGSLKQKAIGADGLRLWVALSGSENAGESKIGPAIIEDVDKKVISLRNGFRFMIGGCQGFGGDQIQSPLKPLDQYLLHNVNSFVQKSISDYEEFKFRTVANDLMQFMQRNFSSNYVKYVRDRLYCDKVGSESHLSAQFTLHRTALHLAHIMSPLLPHLSAEVLQHLPGTHEKRILRQTFKDLDVGLSFDPNLPHLMKVVHKVRSMLEASAGPKIDTSKKGIILLLDSKEDQILRTYEAELPELLNVSQVELHETPNPTSLEIVESSLRYCERCRKHTRKEEHKLCERCAYAFIQ</sequence>
<keyword evidence="5" id="KW-0067">ATP-binding</keyword>
<dbReference type="InterPro" id="IPR002301">
    <property type="entry name" value="Ile-tRNA-ligase"/>
</dbReference>
<evidence type="ECO:0000259" key="9">
    <source>
        <dbReference type="Pfam" id="PF00133"/>
    </source>
</evidence>
<evidence type="ECO:0000256" key="4">
    <source>
        <dbReference type="ARBA" id="ARBA00022741"/>
    </source>
</evidence>
<gene>
    <name evidence="11" type="ORF">Cbre_JD13.003</name>
</gene>
<evidence type="ECO:0000256" key="1">
    <source>
        <dbReference type="ARBA" id="ARBA00005594"/>
    </source>
</evidence>
<dbReference type="EMBL" id="FJ362365">
    <property type="protein sequence ID" value="ACI49101.1"/>
    <property type="molecule type" value="Genomic_DNA"/>
</dbReference>
<feature type="domain" description="Aminoacyl-tRNA synthetase class Ia" evidence="9">
    <location>
        <begin position="3"/>
        <end position="612"/>
    </location>
</feature>
<dbReference type="GO" id="GO:0002161">
    <property type="term" value="F:aminoacyl-tRNA deacylase activity"/>
    <property type="evidence" value="ECO:0007669"/>
    <property type="project" value="InterPro"/>
</dbReference>
<evidence type="ECO:0000259" key="10">
    <source>
        <dbReference type="Pfam" id="PF08264"/>
    </source>
</evidence>
<keyword evidence="4" id="KW-0547">Nucleotide-binding</keyword>
<dbReference type="GO" id="GO:0005739">
    <property type="term" value="C:mitochondrion"/>
    <property type="evidence" value="ECO:0007669"/>
    <property type="project" value="TreeGrafter"/>
</dbReference>
<dbReference type="CDD" id="cd07960">
    <property type="entry name" value="Anticodon_Ia_Ile_BEm"/>
    <property type="match status" value="1"/>
</dbReference>
<dbReference type="InterPro" id="IPR009080">
    <property type="entry name" value="tRNAsynth_Ia_anticodon-bd"/>
</dbReference>
<dbReference type="Pfam" id="PF00133">
    <property type="entry name" value="tRNA-synt_1"/>
    <property type="match status" value="1"/>
</dbReference>
<dbReference type="InterPro" id="IPR050081">
    <property type="entry name" value="Ile-tRNA_ligase"/>
</dbReference>
<evidence type="ECO:0000256" key="3">
    <source>
        <dbReference type="ARBA" id="ARBA00022598"/>
    </source>
</evidence>
<dbReference type="SUPFAM" id="SSF47323">
    <property type="entry name" value="Anticodon-binding domain of a subclass of class I aminoacyl-tRNA synthetases"/>
    <property type="match status" value="1"/>
</dbReference>
<dbReference type="PRINTS" id="PR00984">
    <property type="entry name" value="TRNASYNTHILE"/>
</dbReference>
<evidence type="ECO:0000256" key="8">
    <source>
        <dbReference type="ARBA" id="ARBA00032665"/>
    </source>
</evidence>
<reference evidence="11" key="1">
    <citation type="journal article" date="2008" name="Genome Res.">
        <title>Multigenome DNA sequence conservation identifies Hox cis-regulatory elements.</title>
        <authorList>
            <person name="Kuntz S.G."/>
            <person name="Schwarz E.M."/>
            <person name="DeModena J.A."/>
            <person name="De Buysscher T."/>
            <person name="Trout D."/>
            <person name="Shizuya H."/>
            <person name="Sternberg P.W."/>
            <person name="Wold B.J."/>
        </authorList>
    </citation>
    <scope>NUCLEOTIDE SEQUENCE</scope>
    <source>
        <strain evidence="11">CB5161</strain>
    </source>
</reference>
<dbReference type="GO" id="GO:0000049">
    <property type="term" value="F:tRNA binding"/>
    <property type="evidence" value="ECO:0007669"/>
    <property type="project" value="InterPro"/>
</dbReference>
<protein>
    <recommendedName>
        <fullName evidence="2">isoleucine--tRNA ligase</fullName>
        <ecNumber evidence="2">6.1.1.5</ecNumber>
    </recommendedName>
    <alternativeName>
        <fullName evidence="8">Isoleucyl-tRNA synthetase</fullName>
    </alternativeName>
</protein>
<dbReference type="Pfam" id="PF08264">
    <property type="entry name" value="Anticodon_1"/>
    <property type="match status" value="1"/>
</dbReference>
<dbReference type="SUPFAM" id="SSF50677">
    <property type="entry name" value="ValRS/IleRS/LeuRS editing domain"/>
    <property type="match status" value="1"/>
</dbReference>
<dbReference type="FunFam" id="3.40.50.620:FF:000401">
    <property type="entry name" value="Isoleucyl-tRNA synthetase (Mitochondrial)"/>
    <property type="match status" value="1"/>
</dbReference>
<dbReference type="GO" id="GO:0032543">
    <property type="term" value="P:mitochondrial translation"/>
    <property type="evidence" value="ECO:0007669"/>
    <property type="project" value="TreeGrafter"/>
</dbReference>
<keyword evidence="6" id="KW-0648">Protein biosynthesis</keyword>
<comment type="similarity">
    <text evidence="1">Belongs to the class-I aminoacyl-tRNA synthetase family.</text>
</comment>
<dbReference type="AlphaFoldDB" id="B6VBK8"/>
<evidence type="ECO:0000256" key="2">
    <source>
        <dbReference type="ARBA" id="ARBA00013165"/>
    </source>
</evidence>
<dbReference type="GO" id="GO:0005524">
    <property type="term" value="F:ATP binding"/>
    <property type="evidence" value="ECO:0007669"/>
    <property type="project" value="UniProtKB-KW"/>
</dbReference>